<keyword evidence="4 5" id="KW-0408">Iron</keyword>
<evidence type="ECO:0000256" key="2">
    <source>
        <dbReference type="ARBA" id="ARBA00022723"/>
    </source>
</evidence>
<dbReference type="GO" id="GO:0051213">
    <property type="term" value="F:dioxygenase activity"/>
    <property type="evidence" value="ECO:0007669"/>
    <property type="project" value="UniProtKB-ARBA"/>
</dbReference>
<dbReference type="PANTHER" id="PTHR10209:SF429">
    <property type="entry name" value="1-AMINOCYCLOPROPANE-1-CARBOXYLATE OXIDASE HOMOLOG 1-LIKE"/>
    <property type="match status" value="1"/>
</dbReference>
<keyword evidence="3 5" id="KW-0560">Oxidoreductase</keyword>
<evidence type="ECO:0000259" key="6">
    <source>
        <dbReference type="PROSITE" id="PS51471"/>
    </source>
</evidence>
<dbReference type="Pfam" id="PF03171">
    <property type="entry name" value="2OG-FeII_Oxy"/>
    <property type="match status" value="1"/>
</dbReference>
<dbReference type="GO" id="GO:0046872">
    <property type="term" value="F:metal ion binding"/>
    <property type="evidence" value="ECO:0007669"/>
    <property type="project" value="UniProtKB-KW"/>
</dbReference>
<accession>A0A803KSU8</accession>
<evidence type="ECO:0000313" key="8">
    <source>
        <dbReference type="Proteomes" id="UP000596660"/>
    </source>
</evidence>
<dbReference type="AlphaFoldDB" id="A0A803KSU8"/>
<dbReference type="OMA" id="IMHENQW"/>
<evidence type="ECO:0000313" key="7">
    <source>
        <dbReference type="EnsemblPlants" id="AUR62002106-RA:cds"/>
    </source>
</evidence>
<dbReference type="InterPro" id="IPR027443">
    <property type="entry name" value="IPNS-like_sf"/>
</dbReference>
<dbReference type="PANTHER" id="PTHR10209">
    <property type="entry name" value="OXIDOREDUCTASE, 2OG-FE II OXYGENASE FAMILY PROTEIN"/>
    <property type="match status" value="1"/>
</dbReference>
<feature type="domain" description="Fe2OG dioxygenase" evidence="6">
    <location>
        <begin position="190"/>
        <end position="289"/>
    </location>
</feature>
<evidence type="ECO:0000256" key="5">
    <source>
        <dbReference type="RuleBase" id="RU003682"/>
    </source>
</evidence>
<dbReference type="InterPro" id="IPR005123">
    <property type="entry name" value="Oxoglu/Fe-dep_dioxygenase_dom"/>
</dbReference>
<dbReference type="InterPro" id="IPR044861">
    <property type="entry name" value="IPNS-like_FE2OG_OXY"/>
</dbReference>
<reference evidence="7" key="2">
    <citation type="submission" date="2021-03" db="UniProtKB">
        <authorList>
            <consortium name="EnsemblPlants"/>
        </authorList>
    </citation>
    <scope>IDENTIFICATION</scope>
</reference>
<comment type="similarity">
    <text evidence="1 5">Belongs to the iron/ascorbate-dependent oxidoreductase family.</text>
</comment>
<reference evidence="7" key="1">
    <citation type="journal article" date="2017" name="Nature">
        <title>The genome of Chenopodium quinoa.</title>
        <authorList>
            <person name="Jarvis D.E."/>
            <person name="Ho Y.S."/>
            <person name="Lightfoot D.J."/>
            <person name="Schmoeckel S.M."/>
            <person name="Li B."/>
            <person name="Borm T.J.A."/>
            <person name="Ohyanagi H."/>
            <person name="Mineta K."/>
            <person name="Michell C.T."/>
            <person name="Saber N."/>
            <person name="Kharbatia N.M."/>
            <person name="Rupper R.R."/>
            <person name="Sharp A.R."/>
            <person name="Dally N."/>
            <person name="Boughton B.A."/>
            <person name="Woo Y.H."/>
            <person name="Gao G."/>
            <person name="Schijlen E.G.W.M."/>
            <person name="Guo X."/>
            <person name="Momin A.A."/>
            <person name="Negrao S."/>
            <person name="Al-Babili S."/>
            <person name="Gehring C."/>
            <person name="Roessner U."/>
            <person name="Jung C."/>
            <person name="Murphy K."/>
            <person name="Arold S.T."/>
            <person name="Gojobori T."/>
            <person name="van der Linden C.G."/>
            <person name="van Loo E.N."/>
            <person name="Jellen E.N."/>
            <person name="Maughan P.J."/>
            <person name="Tester M."/>
        </authorList>
    </citation>
    <scope>NUCLEOTIDE SEQUENCE [LARGE SCALE GENOMIC DNA]</scope>
    <source>
        <strain evidence="7">cv. PI 614886</strain>
    </source>
</reference>
<dbReference type="Gene3D" id="2.60.120.330">
    <property type="entry name" value="B-lactam Antibiotic, Isopenicillin N Synthase, Chain"/>
    <property type="match status" value="1"/>
</dbReference>
<organism evidence="7 8">
    <name type="scientific">Chenopodium quinoa</name>
    <name type="common">Quinoa</name>
    <dbReference type="NCBI Taxonomy" id="63459"/>
    <lineage>
        <taxon>Eukaryota</taxon>
        <taxon>Viridiplantae</taxon>
        <taxon>Streptophyta</taxon>
        <taxon>Embryophyta</taxon>
        <taxon>Tracheophyta</taxon>
        <taxon>Spermatophyta</taxon>
        <taxon>Magnoliopsida</taxon>
        <taxon>eudicotyledons</taxon>
        <taxon>Gunneridae</taxon>
        <taxon>Pentapetalae</taxon>
        <taxon>Caryophyllales</taxon>
        <taxon>Chenopodiaceae</taxon>
        <taxon>Chenopodioideae</taxon>
        <taxon>Atripliceae</taxon>
        <taxon>Chenopodium</taxon>
    </lineage>
</organism>
<proteinExistence type="inferred from homology"/>
<dbReference type="Proteomes" id="UP000596660">
    <property type="component" value="Unplaced"/>
</dbReference>
<evidence type="ECO:0000256" key="4">
    <source>
        <dbReference type="ARBA" id="ARBA00023004"/>
    </source>
</evidence>
<dbReference type="EnsemblPlants" id="AUR62002106-RA">
    <property type="protein sequence ID" value="AUR62002106-RA:cds"/>
    <property type="gene ID" value="AUR62002106"/>
</dbReference>
<dbReference type="Gramene" id="AUR62002106-RA">
    <property type="protein sequence ID" value="AUR62002106-RA:cds"/>
    <property type="gene ID" value="AUR62002106"/>
</dbReference>
<name>A0A803KSU8_CHEQI</name>
<sequence length="338" mass="38383">MNNETQRSYDRINDLKTFDERKTGVKGVVDAGIDKVPNVFVRPLEDRSKDLETCLENISVPVIDFARVGESDDQTDEIMVKDAQMFHEQDAETTKQLYCTSASQDYFSKRVTFLSNHDLYKSKVATWRDTLYVNTLVGELNPEELPSICKDVILAYVSHILKLGKRILMLLSMGLGLKPDYLEELLEISKGWSYGCHYYPACPEPQLTLGAPGHSDFSFFTILLQDQIGALQIMHENQWVNVEPVSGALVVNNGDVLQVLSNDILKSVYHRVITKSVGSRISTTFFFHGSLLSKKIYGPIKELISKENPPTIEEFLTYFFSKPLDDIGIDYFKLKDSR</sequence>
<dbReference type="SUPFAM" id="SSF51197">
    <property type="entry name" value="Clavaminate synthase-like"/>
    <property type="match status" value="1"/>
</dbReference>
<evidence type="ECO:0000256" key="1">
    <source>
        <dbReference type="ARBA" id="ARBA00008056"/>
    </source>
</evidence>
<keyword evidence="8" id="KW-1185">Reference proteome</keyword>
<dbReference type="PROSITE" id="PS51471">
    <property type="entry name" value="FE2OG_OXY"/>
    <property type="match status" value="1"/>
</dbReference>
<keyword evidence="2 5" id="KW-0479">Metal-binding</keyword>
<evidence type="ECO:0000256" key="3">
    <source>
        <dbReference type="ARBA" id="ARBA00023002"/>
    </source>
</evidence>
<protein>
    <recommendedName>
        <fullName evidence="6">Fe2OG dioxygenase domain-containing protein</fullName>
    </recommendedName>
</protein>